<gene>
    <name evidence="3" type="ORF">BC659_2681</name>
</gene>
<comment type="caution">
    <text evidence="3">The sequence shown here is derived from an EMBL/GenBank/DDBJ whole genome shotgun (WGS) entry which is preliminary data.</text>
</comment>
<proteinExistence type="predicted"/>
<feature type="compositionally biased region" description="Polar residues" evidence="1">
    <location>
        <begin position="268"/>
        <end position="278"/>
    </location>
</feature>
<dbReference type="Proteomes" id="UP000295741">
    <property type="component" value="Unassembled WGS sequence"/>
</dbReference>
<protein>
    <submittedName>
        <fullName evidence="3">GLPGLI family protein</fullName>
    </submittedName>
</protein>
<organism evidence="3 4">
    <name type="scientific">Sediminibacterium goheungense</name>
    <dbReference type="NCBI Taxonomy" id="1086393"/>
    <lineage>
        <taxon>Bacteria</taxon>
        <taxon>Pseudomonadati</taxon>
        <taxon>Bacteroidota</taxon>
        <taxon>Chitinophagia</taxon>
        <taxon>Chitinophagales</taxon>
        <taxon>Chitinophagaceae</taxon>
        <taxon>Sediminibacterium</taxon>
    </lineage>
</organism>
<dbReference type="EMBL" id="SNWP01000012">
    <property type="protein sequence ID" value="TDO25758.1"/>
    <property type="molecule type" value="Genomic_DNA"/>
</dbReference>
<feature type="compositionally biased region" description="Polar residues" evidence="1">
    <location>
        <begin position="252"/>
        <end position="261"/>
    </location>
</feature>
<feature type="region of interest" description="Disordered" evidence="1">
    <location>
        <begin position="251"/>
        <end position="278"/>
    </location>
</feature>
<dbReference type="InterPro" id="IPR005901">
    <property type="entry name" value="GLPGLI"/>
</dbReference>
<feature type="chain" id="PRO_5020519177" evidence="2">
    <location>
        <begin position="19"/>
        <end position="278"/>
    </location>
</feature>
<evidence type="ECO:0000256" key="1">
    <source>
        <dbReference type="SAM" id="MobiDB-lite"/>
    </source>
</evidence>
<sequence length="278" mass="30921">MKYLVVLFCMFYMMPVLAQGQSPKGAQAIYLFKHVRDTANPGQVYEENLLLQFTANTSLYRSYAKYYDDSLFNDQMTKAKAGLPVSVSTEPVRVKKSTIEQLMYQFDAGKFYFIHPWIGETLVIENAIDKIDWKLEDSSISIGGLTCYKASGYFKGRTYDVWYCPDYPVKAGPWKLNGLPGLIVEAIDRTGTVSFSLRSIYRNNSFTPGLPASHTKITKAKFNTLIEDLRQNPGGYINAAMNGSAAPGGTNAAISVNTNPSAKAKPRNTLNNPLELSE</sequence>
<reference evidence="3 4" key="1">
    <citation type="submission" date="2019-03" db="EMBL/GenBank/DDBJ databases">
        <title>Genomic Encyclopedia of Archaeal and Bacterial Type Strains, Phase II (KMG-II): from individual species to whole genera.</title>
        <authorList>
            <person name="Goeker M."/>
        </authorList>
    </citation>
    <scope>NUCLEOTIDE SEQUENCE [LARGE SCALE GENOMIC DNA]</scope>
    <source>
        <strain evidence="3 4">DSM 28323</strain>
    </source>
</reference>
<dbReference type="RefSeq" id="WP_133475252.1">
    <property type="nucleotide sequence ID" value="NZ_SNWP01000012.1"/>
</dbReference>
<evidence type="ECO:0000313" key="3">
    <source>
        <dbReference type="EMBL" id="TDO25758.1"/>
    </source>
</evidence>
<dbReference type="NCBIfam" id="TIGR01200">
    <property type="entry name" value="GLPGLI"/>
    <property type="match status" value="1"/>
</dbReference>
<feature type="signal peptide" evidence="2">
    <location>
        <begin position="1"/>
        <end position="18"/>
    </location>
</feature>
<evidence type="ECO:0000313" key="4">
    <source>
        <dbReference type="Proteomes" id="UP000295741"/>
    </source>
</evidence>
<dbReference type="OrthoDB" id="1440774at2"/>
<keyword evidence="2" id="KW-0732">Signal</keyword>
<keyword evidence="4" id="KW-1185">Reference proteome</keyword>
<dbReference type="Pfam" id="PF09697">
    <property type="entry name" value="Porph_ging"/>
    <property type="match status" value="1"/>
</dbReference>
<evidence type="ECO:0000256" key="2">
    <source>
        <dbReference type="SAM" id="SignalP"/>
    </source>
</evidence>
<accession>A0A4V3C4F3</accession>
<dbReference type="AlphaFoldDB" id="A0A4V3C4F3"/>
<name>A0A4V3C4F3_9BACT</name>